<dbReference type="InterPro" id="IPR034904">
    <property type="entry name" value="FSCA_dom_sf"/>
</dbReference>
<dbReference type="EMBL" id="JALJOT010000011">
    <property type="protein sequence ID" value="KAK9905518.1"/>
    <property type="molecule type" value="Genomic_DNA"/>
</dbReference>
<reference evidence="3 4" key="1">
    <citation type="journal article" date="2024" name="Nat. Commun.">
        <title>Phylogenomics reveals the evolutionary origins of lichenization in chlorophyte algae.</title>
        <authorList>
            <person name="Puginier C."/>
            <person name="Libourel C."/>
            <person name="Otte J."/>
            <person name="Skaloud P."/>
            <person name="Haon M."/>
            <person name="Grisel S."/>
            <person name="Petersen M."/>
            <person name="Berrin J.G."/>
            <person name="Delaux P.M."/>
            <person name="Dal Grande F."/>
            <person name="Keller J."/>
        </authorList>
    </citation>
    <scope>NUCLEOTIDE SEQUENCE [LARGE SCALE GENOMIC DNA]</scope>
    <source>
        <strain evidence="3 4">SAG 216-7</strain>
    </source>
</reference>
<name>A0ABR2YHD9_9CHLO</name>
<proteinExistence type="inferred from homology"/>
<dbReference type="Proteomes" id="UP001491310">
    <property type="component" value="Unassembled WGS sequence"/>
</dbReference>
<organism evidence="3 4">
    <name type="scientific">Coccomyxa subellipsoidea</name>
    <dbReference type="NCBI Taxonomy" id="248742"/>
    <lineage>
        <taxon>Eukaryota</taxon>
        <taxon>Viridiplantae</taxon>
        <taxon>Chlorophyta</taxon>
        <taxon>core chlorophytes</taxon>
        <taxon>Trebouxiophyceae</taxon>
        <taxon>Trebouxiophyceae incertae sedis</taxon>
        <taxon>Coccomyxaceae</taxon>
        <taxon>Coccomyxa</taxon>
    </lineage>
</organism>
<dbReference type="SUPFAM" id="SSF117916">
    <property type="entry name" value="Fe-S cluster assembly (FSCA) domain-like"/>
    <property type="match status" value="2"/>
</dbReference>
<dbReference type="PANTHER" id="PTHR11178:SF15">
    <property type="entry name" value="NIFU-LIKE PROTEIN 1, CHLOROPLASTIC"/>
    <property type="match status" value="1"/>
</dbReference>
<dbReference type="PANTHER" id="PTHR11178">
    <property type="entry name" value="IRON-SULFUR CLUSTER SCAFFOLD PROTEIN NFU-RELATED"/>
    <property type="match status" value="1"/>
</dbReference>
<evidence type="ECO:0000313" key="4">
    <source>
        <dbReference type="Proteomes" id="UP001491310"/>
    </source>
</evidence>
<comment type="caution">
    <text evidence="3">The sequence shown here is derived from an EMBL/GenBank/DDBJ whole genome shotgun (WGS) entry which is preliminary data.</text>
</comment>
<comment type="similarity">
    <text evidence="1">Belongs to the NifU family.</text>
</comment>
<keyword evidence="4" id="KW-1185">Reference proteome</keyword>
<sequence>MLRHCLHGRPLPALDRICPKHTYVHLTHRTNLHGDRVSPVVRATENGAVALPQGVGAIATDSNVPEGHKGLHGFLYGEAGAEVHDDESREYQTRDGEDDGTSLVPVEQYLAVRQGEKPLGVYALYDSGRNLQYVGYARNMTLAIKGHMGRVGEERCAYVRALVVANRALMSRGHLEEQADNWLAQSGTLPPGNGVERNLWEGTTPVSGLPEADAAVLEERALKMRKAMGENLADDVAGESVDSKQRRLNMIRAVEGDDWSAVIDGQTAETLADSNTNGAEAPQHPAATPFARASVHRSIGDVAPAETPNLTPESVNAALDEVRPYLIADGGNVEVASISDGIVYLRLQGACGTCPSSAGTMKMGIERALQGAFGEKLKGVQQVDSTSTASDMASVEAHLDMLRPAIASYGATVQVLSVSGGVCKVQFGGPPPIGMGVQAAIKDKFTDIKTVELID</sequence>
<dbReference type="InterPro" id="IPR001075">
    <property type="entry name" value="NIF_FeS_clus_asmbl_NifU_C"/>
</dbReference>
<accession>A0ABR2YHD9</accession>
<protein>
    <recommendedName>
        <fullName evidence="2">NIF system FeS cluster assembly NifU C-terminal domain-containing protein</fullName>
    </recommendedName>
</protein>
<gene>
    <name evidence="3" type="ORF">WJX75_001443</name>
</gene>
<feature type="domain" description="NIF system FeS cluster assembly NifU C-terminal" evidence="2">
    <location>
        <begin position="315"/>
        <end position="376"/>
    </location>
</feature>
<dbReference type="Pfam" id="PF01106">
    <property type="entry name" value="NifU"/>
    <property type="match status" value="1"/>
</dbReference>
<dbReference type="Gene3D" id="3.30.300.130">
    <property type="entry name" value="Fe-S cluster assembly (FSCA)"/>
    <property type="match status" value="2"/>
</dbReference>
<evidence type="ECO:0000256" key="1">
    <source>
        <dbReference type="ARBA" id="ARBA00006420"/>
    </source>
</evidence>
<evidence type="ECO:0000259" key="2">
    <source>
        <dbReference type="Pfam" id="PF01106"/>
    </source>
</evidence>
<evidence type="ECO:0000313" key="3">
    <source>
        <dbReference type="EMBL" id="KAK9905518.1"/>
    </source>
</evidence>